<dbReference type="GO" id="GO:0004386">
    <property type="term" value="F:helicase activity"/>
    <property type="evidence" value="ECO:0007669"/>
    <property type="project" value="UniProtKB-KW"/>
</dbReference>
<dbReference type="InterPro" id="IPR025476">
    <property type="entry name" value="Helitron_helicase-like"/>
</dbReference>
<keyword evidence="2" id="KW-0067">ATP-binding</keyword>
<reference evidence="3" key="1">
    <citation type="submission" date="2017-03" db="EMBL/GenBank/DDBJ databases">
        <title>Phytopthora megakarya and P. palmivora, two closely related causual agents of cacao black pod achieved similar genome size and gene model numbers by different mechanisms.</title>
        <authorList>
            <person name="Ali S."/>
            <person name="Shao J."/>
            <person name="Larry D.J."/>
            <person name="Kronmiller B."/>
            <person name="Shen D."/>
            <person name="Strem M.D."/>
            <person name="Melnick R.L."/>
            <person name="Guiltinan M.J."/>
            <person name="Tyler B.M."/>
            <person name="Meinhardt L.W."/>
            <person name="Bailey B.A."/>
        </authorList>
    </citation>
    <scope>NUCLEOTIDE SEQUENCE [LARGE SCALE GENOMIC DNA]</scope>
    <source>
        <strain evidence="3">zdho120</strain>
    </source>
</reference>
<organism evidence="2 3">
    <name type="scientific">Phytophthora megakarya</name>
    <dbReference type="NCBI Taxonomy" id="4795"/>
    <lineage>
        <taxon>Eukaryota</taxon>
        <taxon>Sar</taxon>
        <taxon>Stramenopiles</taxon>
        <taxon>Oomycota</taxon>
        <taxon>Peronosporomycetes</taxon>
        <taxon>Peronosporales</taxon>
        <taxon>Peronosporaceae</taxon>
        <taxon>Phytophthora</taxon>
    </lineage>
</organism>
<proteinExistence type="predicted"/>
<comment type="caution">
    <text evidence="2">The sequence shown here is derived from an EMBL/GenBank/DDBJ whole genome shotgun (WGS) entry which is preliminary data.</text>
</comment>
<keyword evidence="2" id="KW-0547">Nucleotide-binding</keyword>
<feature type="domain" description="Helitron helicase-like" evidence="1">
    <location>
        <begin position="7"/>
        <end position="102"/>
    </location>
</feature>
<dbReference type="PANTHER" id="PTHR10492:SF57">
    <property type="entry name" value="ATP-DEPENDENT DNA HELICASE"/>
    <property type="match status" value="1"/>
</dbReference>
<dbReference type="EMBL" id="NBNE01005920">
    <property type="protein sequence ID" value="OWZ02814.1"/>
    <property type="molecule type" value="Genomic_DNA"/>
</dbReference>
<accession>A0A225VCI5</accession>
<dbReference type="Pfam" id="PF14214">
    <property type="entry name" value="Helitron_like_N"/>
    <property type="match status" value="2"/>
</dbReference>
<protein>
    <submittedName>
        <fullName evidence="2">Helitron helicase</fullName>
    </submittedName>
</protein>
<keyword evidence="3" id="KW-1185">Reference proteome</keyword>
<dbReference type="AlphaFoldDB" id="A0A225VCI5"/>
<sequence>MKVRDVYAYQLFTCKDQYSILHLSSRLFQQWCVEMYVKIELQHLRFIELHQATLRSDLYRGLIDAVLHDGNLGEIGRFVLLLLSFTRGERYIRKQYYDSIAIEAILQGQRSPHRPDLVTRAFKLKLDAIKDVIVKNKIFGKVRALTYVIEFQKRGRPRAHMTIKLTDESSPKRPEDYDKFVCAELPDPNLHTHLYEMISNNMMHGPCDVLNPKAPCMKDGVCSKGYPGNFRSDTICDDRGYAGYRRRDQGITTLRKNVELDNRCVVPYNAYQCEKYNCHINVDICSTIAAIKYMYEYMCKGPDRATISMWVMVVDVDEVNDYLTGRDICPPEAC</sequence>
<evidence type="ECO:0000259" key="1">
    <source>
        <dbReference type="Pfam" id="PF14214"/>
    </source>
</evidence>
<evidence type="ECO:0000313" key="2">
    <source>
        <dbReference type="EMBL" id="OWZ02814.1"/>
    </source>
</evidence>
<evidence type="ECO:0000313" key="3">
    <source>
        <dbReference type="Proteomes" id="UP000198211"/>
    </source>
</evidence>
<dbReference type="PANTHER" id="PTHR10492">
    <property type="match status" value="1"/>
</dbReference>
<dbReference type="OrthoDB" id="1728974at2759"/>
<keyword evidence="2" id="KW-0378">Hydrolase</keyword>
<dbReference type="Proteomes" id="UP000198211">
    <property type="component" value="Unassembled WGS sequence"/>
</dbReference>
<name>A0A225VCI5_9STRA</name>
<keyword evidence="2" id="KW-0347">Helicase</keyword>
<dbReference type="STRING" id="4795.A0A225VCI5"/>
<feature type="domain" description="Helitron helicase-like" evidence="1">
    <location>
        <begin position="109"/>
        <end position="161"/>
    </location>
</feature>
<gene>
    <name evidence="2" type="ORF">PHMEG_00025560</name>
</gene>